<feature type="transmembrane region" description="Helical" evidence="16">
    <location>
        <begin position="176"/>
        <end position="194"/>
    </location>
</feature>
<feature type="binding site" description="axial binding residue" evidence="14">
    <location>
        <position position="45"/>
    </location>
    <ligand>
        <name>heme</name>
        <dbReference type="ChEBI" id="CHEBI:30413"/>
    </ligand>
    <ligandPart>
        <name>Fe</name>
        <dbReference type="ChEBI" id="CHEBI:18248"/>
    </ligandPart>
</feature>
<feature type="signal peptide" evidence="17">
    <location>
        <begin position="1"/>
        <end position="20"/>
    </location>
</feature>
<evidence type="ECO:0000256" key="2">
    <source>
        <dbReference type="ARBA" id="ARBA00004589"/>
    </source>
</evidence>
<reference evidence="19" key="1">
    <citation type="submission" date="2023-06" db="EMBL/GenBank/DDBJ databases">
        <authorList>
            <person name="Noh H."/>
        </authorList>
    </citation>
    <scope>NUCLEOTIDE SEQUENCE</scope>
    <source>
        <strain evidence="19">DUCC20226</strain>
    </source>
</reference>
<keyword evidence="12" id="KW-0449">Lipoprotein</keyword>
<evidence type="ECO:0000313" key="19">
    <source>
        <dbReference type="EMBL" id="KAK2610569.1"/>
    </source>
</evidence>
<keyword evidence="14" id="KW-0349">Heme</keyword>
<feature type="transmembrane region" description="Helical" evidence="16">
    <location>
        <begin position="326"/>
        <end position="345"/>
    </location>
</feature>
<keyword evidence="10 16" id="KW-0472">Membrane</keyword>
<keyword evidence="6" id="KW-0325">Glycoprotein</keyword>
<dbReference type="PANTHER" id="PTHR33048:SF143">
    <property type="entry name" value="EXTRACELLULAR MEMBRANE PROTEIN CFEM DOMAIN-CONTAINING PROTEIN-RELATED"/>
    <property type="match status" value="1"/>
</dbReference>
<sequence length="419" mass="45775">MKAFCVAVLLLWGLTLPSLADVSMPSCAANCLETFLPQSACNATDNACICSDVTLMGEVQNCSLAACTTLEALTALNATKTLCGEPVRDITMITPLVTAISGALAIVAVAMRLVDSLARDSLLHWSNFCVVLSLACSVVIGGLEFPMSTYGFGKDVWTIPHDKITRIIMFTWLTEILYMVAQGLTKVAMLLLYLKVFPSQTFRRTCFVMVAICLAYIPAMGLATIFNCTPVSYNWTAWTGETKGHCFSFNKFAWAQSSINIVLDLIIILLPIPQLWKLNMGRKKRIQLVLMFSVGLFITVVSVVRLSALVKFATTTNATYDNVPTAYWSVLELFVTIICCCLPAVRSLLIRAFPSCFGSTGDSKNTPPPYMTPKSPRYKLSGGIQKSVTNTITFGPSSGDGGSHNSDIELVDDRWHDRD</sequence>
<dbReference type="GO" id="GO:0005576">
    <property type="term" value="C:extracellular region"/>
    <property type="evidence" value="ECO:0007669"/>
    <property type="project" value="UniProtKB-SubCell"/>
</dbReference>
<evidence type="ECO:0000256" key="12">
    <source>
        <dbReference type="ARBA" id="ARBA00023288"/>
    </source>
</evidence>
<dbReference type="GO" id="GO:0098552">
    <property type="term" value="C:side of membrane"/>
    <property type="evidence" value="ECO:0007669"/>
    <property type="project" value="UniProtKB-KW"/>
</dbReference>
<keyword evidence="9 16" id="KW-1133">Transmembrane helix</keyword>
<feature type="transmembrane region" description="Helical" evidence="16">
    <location>
        <begin position="122"/>
        <end position="143"/>
    </location>
</feature>
<protein>
    <recommendedName>
        <fullName evidence="18">CFEM domain-containing protein</fullName>
    </recommendedName>
</protein>
<feature type="transmembrane region" description="Helical" evidence="16">
    <location>
        <begin position="253"/>
        <end position="276"/>
    </location>
</feature>
<evidence type="ECO:0000256" key="4">
    <source>
        <dbReference type="ARBA" id="ARBA00010031"/>
    </source>
</evidence>
<evidence type="ECO:0000256" key="14">
    <source>
        <dbReference type="PROSITE-ProRule" id="PRU01356"/>
    </source>
</evidence>
<comment type="subcellular location">
    <subcellularLocation>
        <location evidence="2">Membrane</location>
        <topology evidence="2">Lipid-anchor</topology>
        <topology evidence="2">GPI-anchor</topology>
    </subcellularLocation>
    <subcellularLocation>
        <location evidence="1">Membrane</location>
        <topology evidence="1">Multi-pass membrane protein</topology>
    </subcellularLocation>
    <subcellularLocation>
        <location evidence="3">Secreted</location>
    </subcellularLocation>
</comment>
<keyword evidence="14" id="KW-0479">Metal-binding</keyword>
<comment type="similarity">
    <text evidence="13">Belongs to the SAT4 family.</text>
</comment>
<evidence type="ECO:0000256" key="17">
    <source>
        <dbReference type="SAM" id="SignalP"/>
    </source>
</evidence>
<accession>A0AAD9W5G0</accession>
<comment type="caution">
    <text evidence="19">The sequence shown here is derived from an EMBL/GenBank/DDBJ whole genome shotgun (WGS) entry which is preliminary data.</text>
</comment>
<feature type="disulfide bond" evidence="14">
    <location>
        <begin position="31"/>
        <end position="62"/>
    </location>
</feature>
<keyword evidence="11 14" id="KW-1015">Disulfide bond</keyword>
<dbReference type="Proteomes" id="UP001265746">
    <property type="component" value="Unassembled WGS sequence"/>
</dbReference>
<feature type="disulfide bond" evidence="14">
    <location>
        <begin position="41"/>
        <end position="48"/>
    </location>
</feature>
<dbReference type="GO" id="GO:0046872">
    <property type="term" value="F:metal ion binding"/>
    <property type="evidence" value="ECO:0007669"/>
    <property type="project" value="UniProtKB-UniRule"/>
</dbReference>
<comment type="similarity">
    <text evidence="4">Belongs to the RBT5 family.</text>
</comment>
<evidence type="ECO:0000256" key="7">
    <source>
        <dbReference type="ARBA" id="ARBA00022692"/>
    </source>
</evidence>
<evidence type="ECO:0000256" key="11">
    <source>
        <dbReference type="ARBA" id="ARBA00023157"/>
    </source>
</evidence>
<proteinExistence type="inferred from homology"/>
<evidence type="ECO:0000256" key="9">
    <source>
        <dbReference type="ARBA" id="ARBA00022989"/>
    </source>
</evidence>
<evidence type="ECO:0000256" key="1">
    <source>
        <dbReference type="ARBA" id="ARBA00004141"/>
    </source>
</evidence>
<evidence type="ECO:0000256" key="6">
    <source>
        <dbReference type="ARBA" id="ARBA00022622"/>
    </source>
</evidence>
<dbReference type="PROSITE" id="PS52012">
    <property type="entry name" value="CFEM"/>
    <property type="match status" value="1"/>
</dbReference>
<evidence type="ECO:0000259" key="18">
    <source>
        <dbReference type="PROSITE" id="PS52012"/>
    </source>
</evidence>
<feature type="transmembrane region" description="Helical" evidence="16">
    <location>
        <begin position="288"/>
        <end position="306"/>
    </location>
</feature>
<evidence type="ECO:0000256" key="5">
    <source>
        <dbReference type="ARBA" id="ARBA00022525"/>
    </source>
</evidence>
<feature type="disulfide bond" evidence="14">
    <location>
        <begin position="27"/>
        <end position="67"/>
    </location>
</feature>
<feature type="transmembrane region" description="Helical" evidence="16">
    <location>
        <begin position="206"/>
        <end position="233"/>
    </location>
</feature>
<gene>
    <name evidence="19" type="ORF">N8I77_003987</name>
</gene>
<feature type="chain" id="PRO_5042061961" description="CFEM domain-containing protein" evidence="17">
    <location>
        <begin position="21"/>
        <end position="419"/>
    </location>
</feature>
<keyword evidence="14" id="KW-0408">Iron</keyword>
<evidence type="ECO:0000256" key="16">
    <source>
        <dbReference type="SAM" id="Phobius"/>
    </source>
</evidence>
<feature type="domain" description="CFEM" evidence="18">
    <location>
        <begin position="1"/>
        <end position="109"/>
    </location>
</feature>
<feature type="transmembrane region" description="Helical" evidence="16">
    <location>
        <begin position="90"/>
        <end position="110"/>
    </location>
</feature>
<keyword evidence="20" id="KW-1185">Reference proteome</keyword>
<dbReference type="EMBL" id="JAUJFL010000002">
    <property type="protein sequence ID" value="KAK2610569.1"/>
    <property type="molecule type" value="Genomic_DNA"/>
</dbReference>
<dbReference type="InterPro" id="IPR049326">
    <property type="entry name" value="Rhodopsin_dom_fungi"/>
</dbReference>
<feature type="disulfide bond" evidence="14">
    <location>
        <begin position="50"/>
        <end position="83"/>
    </location>
</feature>
<dbReference type="Pfam" id="PF20684">
    <property type="entry name" value="Fung_rhodopsin"/>
    <property type="match status" value="1"/>
</dbReference>
<keyword evidence="8 17" id="KW-0732">Signal</keyword>
<evidence type="ECO:0000313" key="20">
    <source>
        <dbReference type="Proteomes" id="UP001265746"/>
    </source>
</evidence>
<dbReference type="Pfam" id="PF05730">
    <property type="entry name" value="CFEM"/>
    <property type="match status" value="1"/>
</dbReference>
<keyword evidence="7 16" id="KW-0812">Transmembrane</keyword>
<organism evidence="19 20">
    <name type="scientific">Phomopsis amygdali</name>
    <name type="common">Fusicoccum amygdali</name>
    <dbReference type="NCBI Taxonomy" id="1214568"/>
    <lineage>
        <taxon>Eukaryota</taxon>
        <taxon>Fungi</taxon>
        <taxon>Dikarya</taxon>
        <taxon>Ascomycota</taxon>
        <taxon>Pezizomycotina</taxon>
        <taxon>Sordariomycetes</taxon>
        <taxon>Sordariomycetidae</taxon>
        <taxon>Diaporthales</taxon>
        <taxon>Diaporthaceae</taxon>
        <taxon>Diaporthe</taxon>
    </lineage>
</organism>
<evidence type="ECO:0000256" key="10">
    <source>
        <dbReference type="ARBA" id="ARBA00023136"/>
    </source>
</evidence>
<dbReference type="AlphaFoldDB" id="A0AAD9W5G0"/>
<feature type="region of interest" description="Disordered" evidence="15">
    <location>
        <begin position="389"/>
        <end position="419"/>
    </location>
</feature>
<dbReference type="InterPro" id="IPR008427">
    <property type="entry name" value="Extracellular_membr_CFEM_dom"/>
</dbReference>
<keyword evidence="5" id="KW-0964">Secreted</keyword>
<evidence type="ECO:0000256" key="15">
    <source>
        <dbReference type="SAM" id="MobiDB-lite"/>
    </source>
</evidence>
<evidence type="ECO:0000256" key="8">
    <source>
        <dbReference type="ARBA" id="ARBA00022729"/>
    </source>
</evidence>
<dbReference type="PANTHER" id="PTHR33048">
    <property type="entry name" value="PTH11-LIKE INTEGRAL MEMBRANE PROTEIN (AFU_ORTHOLOGUE AFUA_5G11245)"/>
    <property type="match status" value="1"/>
</dbReference>
<dbReference type="InterPro" id="IPR052337">
    <property type="entry name" value="SAT4-like"/>
</dbReference>
<keyword evidence="6" id="KW-0336">GPI-anchor</keyword>
<name>A0AAD9W5G0_PHOAM</name>
<evidence type="ECO:0000256" key="3">
    <source>
        <dbReference type="ARBA" id="ARBA00004613"/>
    </source>
</evidence>
<evidence type="ECO:0000256" key="13">
    <source>
        <dbReference type="ARBA" id="ARBA00038359"/>
    </source>
</evidence>